<protein>
    <recommendedName>
        <fullName evidence="7">DNA polymerase III subunit delta</fullName>
    </recommendedName>
</protein>
<keyword evidence="4" id="KW-0239">DNA-directed DNA polymerase</keyword>
<dbReference type="GO" id="GO:0003887">
    <property type="term" value="F:DNA-directed DNA polymerase activity"/>
    <property type="evidence" value="ECO:0007669"/>
    <property type="project" value="UniProtKB-KW"/>
</dbReference>
<dbReference type="PANTHER" id="PTHR34388">
    <property type="entry name" value="DNA POLYMERASE III SUBUNIT DELTA"/>
    <property type="match status" value="1"/>
</dbReference>
<evidence type="ECO:0008006" key="7">
    <source>
        <dbReference type="Google" id="ProtNLM"/>
    </source>
</evidence>
<evidence type="ECO:0000256" key="1">
    <source>
        <dbReference type="ARBA" id="ARBA00022679"/>
    </source>
</evidence>
<name>A0A7X3MM90_9FIRM</name>
<dbReference type="Proteomes" id="UP000460412">
    <property type="component" value="Unassembled WGS sequence"/>
</dbReference>
<sequence>MPKWLVYGEEPYLIDKFRKKIIDEVETPEFNLMETSEFTEAEQNFLCQHALFGDKKVLIYRANSLKESGEFVKYVSEKGKTTDTYIFVQEVDRRSKVYKMFKKEEVQVFKKLSRDVLEKTVMQFVKKAGCEITTEAYQRYLQLINYDSEETNLYDVLHSLKRLCAVKEITKETVEYTVLDREQENIFLLIQLIMQGKYSDVFRQAELILQNQPNNVIGVLSLLLRSYRLAYKMEVCHCSLSALGVNGRTFVPRMSADRCSEAMDVLDDMVNLIKRGTYRPDIALKVALAKLCCLQNEHEGNNQGELLKKGKI</sequence>
<evidence type="ECO:0000313" key="5">
    <source>
        <dbReference type="EMBL" id="MXP79043.1"/>
    </source>
</evidence>
<keyword evidence="3" id="KW-0235">DNA replication</keyword>
<reference evidence="5 6" key="1">
    <citation type="submission" date="2019-12" db="EMBL/GenBank/DDBJ databases">
        <title>Sporaefaciens musculi gen. nov., sp. nov., a novel bacterium isolated from the caecum of an obese mouse.</title>
        <authorList>
            <person name="Rasmussen T.S."/>
            <person name="Streidl T."/>
            <person name="Hitch T.C.A."/>
            <person name="Wortmann E."/>
            <person name="Deptula P."/>
            <person name="Hansen M."/>
            <person name="Nielsen D.S."/>
            <person name="Clavel T."/>
            <person name="Vogensen F.K."/>
        </authorList>
    </citation>
    <scope>NUCLEOTIDE SEQUENCE [LARGE SCALE GENOMIC DNA]</scope>
    <source>
        <strain evidence="5 6">WCA-9-b2</strain>
        <plasmid evidence="5">unnamed</plasmid>
    </source>
</reference>
<dbReference type="RefSeq" id="WP_159757577.1">
    <property type="nucleotide sequence ID" value="NZ_WUQX01000003.1"/>
</dbReference>
<keyword evidence="2" id="KW-0548">Nucleotidyltransferase</keyword>
<accession>A0A7X3MM90</accession>
<dbReference type="EMBL" id="WUQX01000003">
    <property type="protein sequence ID" value="MXP79043.1"/>
    <property type="molecule type" value="Genomic_DNA"/>
</dbReference>
<dbReference type="GO" id="GO:0003677">
    <property type="term" value="F:DNA binding"/>
    <property type="evidence" value="ECO:0007669"/>
    <property type="project" value="InterPro"/>
</dbReference>
<evidence type="ECO:0000256" key="2">
    <source>
        <dbReference type="ARBA" id="ARBA00022695"/>
    </source>
</evidence>
<keyword evidence="6" id="KW-1185">Reference proteome</keyword>
<evidence type="ECO:0000313" key="6">
    <source>
        <dbReference type="Proteomes" id="UP000460412"/>
    </source>
</evidence>
<dbReference type="AlphaFoldDB" id="A0A7X3MM90"/>
<organism evidence="5 6">
    <name type="scientific">Sporofaciens musculi</name>
    <dbReference type="NCBI Taxonomy" id="2681861"/>
    <lineage>
        <taxon>Bacteria</taxon>
        <taxon>Bacillati</taxon>
        <taxon>Bacillota</taxon>
        <taxon>Clostridia</taxon>
        <taxon>Lachnospirales</taxon>
        <taxon>Lachnospiraceae</taxon>
        <taxon>Sporofaciens</taxon>
    </lineage>
</organism>
<dbReference type="InterPro" id="IPR005790">
    <property type="entry name" value="DNA_polIII_delta"/>
</dbReference>
<keyword evidence="5" id="KW-0614">Plasmid</keyword>
<comment type="caution">
    <text evidence="5">The sequence shown here is derived from an EMBL/GenBank/DDBJ whole genome shotgun (WGS) entry which is preliminary data.</text>
</comment>
<keyword evidence="1" id="KW-0808">Transferase</keyword>
<dbReference type="GO" id="GO:0009360">
    <property type="term" value="C:DNA polymerase III complex"/>
    <property type="evidence" value="ECO:0007669"/>
    <property type="project" value="TreeGrafter"/>
</dbReference>
<gene>
    <name evidence="5" type="ORF">GN277_28180</name>
</gene>
<dbReference type="PANTHER" id="PTHR34388:SF1">
    <property type="entry name" value="DNA POLYMERASE III SUBUNIT DELTA"/>
    <property type="match status" value="1"/>
</dbReference>
<dbReference type="InterPro" id="IPR027417">
    <property type="entry name" value="P-loop_NTPase"/>
</dbReference>
<evidence type="ECO:0000256" key="3">
    <source>
        <dbReference type="ARBA" id="ARBA00022705"/>
    </source>
</evidence>
<proteinExistence type="predicted"/>
<evidence type="ECO:0000256" key="4">
    <source>
        <dbReference type="ARBA" id="ARBA00022932"/>
    </source>
</evidence>
<dbReference type="NCBIfam" id="TIGR01128">
    <property type="entry name" value="holA"/>
    <property type="match status" value="1"/>
</dbReference>
<dbReference type="GO" id="GO:0006261">
    <property type="term" value="P:DNA-templated DNA replication"/>
    <property type="evidence" value="ECO:0007669"/>
    <property type="project" value="TreeGrafter"/>
</dbReference>
<geneLocation type="plasmid" evidence="5">
    <name>unnamed</name>
</geneLocation>
<dbReference type="Gene3D" id="3.40.50.300">
    <property type="entry name" value="P-loop containing nucleotide triphosphate hydrolases"/>
    <property type="match status" value="1"/>
</dbReference>